<sequence>MDHHFFAQTQTNGVRHKGGFYENDRSNKSESKQKTDPAKEKGGRNSFLCEVEFNLIKVRGQSSSNWMYILEMEWVRCS</sequence>
<evidence type="ECO:0000313" key="3">
    <source>
        <dbReference type="Proteomes" id="UP001054945"/>
    </source>
</evidence>
<accession>A0AAV4PDI9</accession>
<evidence type="ECO:0000313" key="2">
    <source>
        <dbReference type="EMBL" id="GIX93959.1"/>
    </source>
</evidence>
<keyword evidence="3" id="KW-1185">Reference proteome</keyword>
<comment type="caution">
    <text evidence="2">The sequence shown here is derived from an EMBL/GenBank/DDBJ whole genome shotgun (WGS) entry which is preliminary data.</text>
</comment>
<protein>
    <submittedName>
        <fullName evidence="2">Uncharacterized protein</fullName>
    </submittedName>
</protein>
<reference evidence="2 3" key="1">
    <citation type="submission" date="2021-06" db="EMBL/GenBank/DDBJ databases">
        <title>Caerostris extrusa draft genome.</title>
        <authorList>
            <person name="Kono N."/>
            <person name="Arakawa K."/>
        </authorList>
    </citation>
    <scope>NUCLEOTIDE SEQUENCE [LARGE SCALE GENOMIC DNA]</scope>
</reference>
<gene>
    <name evidence="2" type="ORF">CEXT_469511</name>
</gene>
<dbReference type="EMBL" id="BPLR01004315">
    <property type="protein sequence ID" value="GIX93959.1"/>
    <property type="molecule type" value="Genomic_DNA"/>
</dbReference>
<dbReference type="Proteomes" id="UP001054945">
    <property type="component" value="Unassembled WGS sequence"/>
</dbReference>
<feature type="region of interest" description="Disordered" evidence="1">
    <location>
        <begin position="1"/>
        <end position="43"/>
    </location>
</feature>
<proteinExistence type="predicted"/>
<feature type="compositionally biased region" description="Basic and acidic residues" evidence="1">
    <location>
        <begin position="22"/>
        <end position="43"/>
    </location>
</feature>
<evidence type="ECO:0000256" key="1">
    <source>
        <dbReference type="SAM" id="MobiDB-lite"/>
    </source>
</evidence>
<name>A0AAV4PDI9_CAEEX</name>
<organism evidence="2 3">
    <name type="scientific">Caerostris extrusa</name>
    <name type="common">Bark spider</name>
    <name type="synonym">Caerostris bankana</name>
    <dbReference type="NCBI Taxonomy" id="172846"/>
    <lineage>
        <taxon>Eukaryota</taxon>
        <taxon>Metazoa</taxon>
        <taxon>Ecdysozoa</taxon>
        <taxon>Arthropoda</taxon>
        <taxon>Chelicerata</taxon>
        <taxon>Arachnida</taxon>
        <taxon>Araneae</taxon>
        <taxon>Araneomorphae</taxon>
        <taxon>Entelegynae</taxon>
        <taxon>Araneoidea</taxon>
        <taxon>Araneidae</taxon>
        <taxon>Caerostris</taxon>
    </lineage>
</organism>
<dbReference type="AlphaFoldDB" id="A0AAV4PDI9"/>